<gene>
    <name evidence="2" type="ORF">BN946_scf184746.g40</name>
</gene>
<dbReference type="AlphaFoldDB" id="A0A060SAR2"/>
<feature type="transmembrane region" description="Helical" evidence="1">
    <location>
        <begin position="107"/>
        <end position="131"/>
    </location>
</feature>
<evidence type="ECO:0000313" key="2">
    <source>
        <dbReference type="EMBL" id="CDO69359.1"/>
    </source>
</evidence>
<dbReference type="EMBL" id="CCBP010000036">
    <property type="protein sequence ID" value="CDO69359.1"/>
    <property type="molecule type" value="Genomic_DNA"/>
</dbReference>
<reference evidence="2" key="1">
    <citation type="submission" date="2014-01" db="EMBL/GenBank/DDBJ databases">
        <title>The genome of the white-rot fungus Pycnoporus cinnabarinus: a basidiomycete model with a versatile arsenal for lignocellulosic biomass breakdown.</title>
        <authorList>
            <person name="Levasseur A."/>
            <person name="Lomascolo A."/>
            <person name="Ruiz-Duenas F.J."/>
            <person name="Uzan E."/>
            <person name="Piumi F."/>
            <person name="Kues U."/>
            <person name="Ram A.F.J."/>
            <person name="Murat C."/>
            <person name="Haon M."/>
            <person name="Benoit I."/>
            <person name="Arfi Y."/>
            <person name="Chevret D."/>
            <person name="Drula E."/>
            <person name="Kwon M.J."/>
            <person name="Gouret P."/>
            <person name="Lesage-Meessen L."/>
            <person name="Lombard V."/>
            <person name="Mariette J."/>
            <person name="Noirot C."/>
            <person name="Park J."/>
            <person name="Patyshakuliyeva A."/>
            <person name="Wieneger R.A.B."/>
            <person name="Wosten H.A.B."/>
            <person name="Martin F."/>
            <person name="Coutinho P.M."/>
            <person name="de Vries R."/>
            <person name="Martinez A.T."/>
            <person name="Klopp C."/>
            <person name="Pontarotti P."/>
            <person name="Henrissat B."/>
            <person name="Record E."/>
        </authorList>
    </citation>
    <scope>NUCLEOTIDE SEQUENCE [LARGE SCALE GENOMIC DNA]</scope>
    <source>
        <strain evidence="2">BRFM137</strain>
    </source>
</reference>
<keyword evidence="1" id="KW-0472">Membrane</keyword>
<comment type="caution">
    <text evidence="2">The sequence shown here is derived from an EMBL/GenBank/DDBJ whole genome shotgun (WGS) entry which is preliminary data.</text>
</comment>
<dbReference type="Proteomes" id="UP000029665">
    <property type="component" value="Unassembled WGS sequence"/>
</dbReference>
<dbReference type="STRING" id="5643.A0A060SAR2"/>
<proteinExistence type="predicted"/>
<keyword evidence="1" id="KW-0812">Transmembrane</keyword>
<accession>A0A060SAR2</accession>
<keyword evidence="3" id="KW-1185">Reference proteome</keyword>
<sequence length="176" mass="19687">MDRDDQCAPPSNWADLASNQNFNGSLCLKSTCTYANVTLGQTCILDDVTYIDLGPDGEQFSNSVTRHNCKTPQFYCDAGLQVCIPTKSLGVSCVCADPPETPRHVEVWQVVITTISILAAMCATVVVLTLVHKRLRLQRYRQIREYYEEQISLRKTLAALHAAAADRYIDEKGHYE</sequence>
<dbReference type="HOGENOM" id="CLU_1525940_0_0_1"/>
<organism evidence="2 3">
    <name type="scientific">Pycnoporus cinnabarinus</name>
    <name type="common">Cinnabar-red polypore</name>
    <name type="synonym">Trametes cinnabarina</name>
    <dbReference type="NCBI Taxonomy" id="5643"/>
    <lineage>
        <taxon>Eukaryota</taxon>
        <taxon>Fungi</taxon>
        <taxon>Dikarya</taxon>
        <taxon>Basidiomycota</taxon>
        <taxon>Agaricomycotina</taxon>
        <taxon>Agaricomycetes</taxon>
        <taxon>Polyporales</taxon>
        <taxon>Polyporaceae</taxon>
        <taxon>Trametes</taxon>
    </lineage>
</organism>
<protein>
    <submittedName>
        <fullName evidence="2">Uncharacterized protein</fullName>
    </submittedName>
</protein>
<evidence type="ECO:0000313" key="3">
    <source>
        <dbReference type="Proteomes" id="UP000029665"/>
    </source>
</evidence>
<evidence type="ECO:0000256" key="1">
    <source>
        <dbReference type="SAM" id="Phobius"/>
    </source>
</evidence>
<name>A0A060SAR2_PYCCI</name>
<dbReference type="OrthoDB" id="195231at2759"/>
<keyword evidence="1" id="KW-1133">Transmembrane helix</keyword>